<proteinExistence type="predicted"/>
<gene>
    <name evidence="1" type="ORF">SS50377_14464</name>
    <name evidence="2" type="ORF">SS50377_20460</name>
</gene>
<reference evidence="2" key="2">
    <citation type="submission" date="2020-12" db="EMBL/GenBank/DDBJ databases">
        <title>New Spironucleus salmonicida genome in near-complete chromosomes.</title>
        <authorList>
            <person name="Xu F."/>
            <person name="Kurt Z."/>
            <person name="Jimenez-Gonzalez A."/>
            <person name="Astvaldsson A."/>
            <person name="Andersson J.O."/>
            <person name="Svard S.G."/>
        </authorList>
    </citation>
    <scope>NUCLEOTIDE SEQUENCE</scope>
    <source>
        <strain evidence="2">ATCC 50377</strain>
    </source>
</reference>
<evidence type="ECO:0000313" key="3">
    <source>
        <dbReference type="Proteomes" id="UP000018208"/>
    </source>
</evidence>
<dbReference type="EMBL" id="AUWU02000001">
    <property type="protein sequence ID" value="KAH0577110.1"/>
    <property type="molecule type" value="Genomic_DNA"/>
</dbReference>
<evidence type="ECO:0000313" key="1">
    <source>
        <dbReference type="EMBL" id="EST45610.1"/>
    </source>
</evidence>
<dbReference type="VEuPathDB" id="GiardiaDB:SS50377_20460"/>
<sequence length="86" mass="9582">MTLPTGEAEECDIMILRARSDTLKGQLEGVLGLRPKCCKIALMRHTLNAAFGKLELQLQIGASLRVQILEMVELAEAVQREFERDA</sequence>
<protein>
    <submittedName>
        <fullName evidence="1">Uncharacterized protein</fullName>
    </submittedName>
</protein>
<organism evidence="1">
    <name type="scientific">Spironucleus salmonicida</name>
    <dbReference type="NCBI Taxonomy" id="348837"/>
    <lineage>
        <taxon>Eukaryota</taxon>
        <taxon>Metamonada</taxon>
        <taxon>Diplomonadida</taxon>
        <taxon>Hexamitidae</taxon>
        <taxon>Hexamitinae</taxon>
        <taxon>Spironucleus</taxon>
    </lineage>
</organism>
<dbReference type="Proteomes" id="UP000018208">
    <property type="component" value="Unassembled WGS sequence"/>
</dbReference>
<dbReference type="EMBL" id="KI546090">
    <property type="protein sequence ID" value="EST45610.1"/>
    <property type="molecule type" value="Genomic_DNA"/>
</dbReference>
<evidence type="ECO:0000313" key="2">
    <source>
        <dbReference type="EMBL" id="KAH0577110.1"/>
    </source>
</evidence>
<name>V6LLN2_9EUKA</name>
<reference evidence="1 2" key="1">
    <citation type="journal article" date="2014" name="PLoS Genet.">
        <title>The Genome of Spironucleus salmonicida Highlights a Fish Pathogen Adapted to Fluctuating Environments.</title>
        <authorList>
            <person name="Xu F."/>
            <person name="Jerlstrom-Hultqvist J."/>
            <person name="Einarsson E."/>
            <person name="Astvaldsson A."/>
            <person name="Svard S.G."/>
            <person name="Andersson J.O."/>
        </authorList>
    </citation>
    <scope>NUCLEOTIDE SEQUENCE</scope>
    <source>
        <strain evidence="2">ATCC 50377</strain>
    </source>
</reference>
<accession>V6LLN2</accession>
<keyword evidence="3" id="KW-1185">Reference proteome</keyword>
<dbReference type="AlphaFoldDB" id="V6LLN2"/>